<dbReference type="Gene3D" id="3.20.10.10">
    <property type="entry name" value="D-amino Acid Aminotransferase, subunit A, domain 2"/>
    <property type="match status" value="1"/>
</dbReference>
<keyword evidence="14" id="KW-1185">Reference proteome</keyword>
<keyword evidence="8" id="KW-0456">Lyase</keyword>
<evidence type="ECO:0000313" key="14">
    <source>
        <dbReference type="Proteomes" id="UP001428341"/>
    </source>
</evidence>
<name>A0AAP0MES9_9ROSI</name>
<evidence type="ECO:0000256" key="2">
    <source>
        <dbReference type="ARBA" id="ARBA00007441"/>
    </source>
</evidence>
<evidence type="ECO:0000256" key="3">
    <source>
        <dbReference type="ARBA" id="ARBA00009320"/>
    </source>
</evidence>
<comment type="similarity">
    <text evidence="2">Belongs to the class-I pyridoxal-phosphate-dependent aminotransferase family.</text>
</comment>
<feature type="domain" description="Aminotransferase class I/classII large" evidence="12">
    <location>
        <begin position="35"/>
        <end position="415"/>
    </location>
</feature>
<dbReference type="GO" id="GO:0008696">
    <property type="term" value="F:4-amino-4-deoxychorismate lyase activity"/>
    <property type="evidence" value="ECO:0007669"/>
    <property type="project" value="UniProtKB-EC"/>
</dbReference>
<evidence type="ECO:0000256" key="1">
    <source>
        <dbReference type="ARBA" id="ARBA00001933"/>
    </source>
</evidence>
<protein>
    <recommendedName>
        <fullName evidence="10">aminodeoxychorismate lyase</fullName>
        <ecNumber evidence="10">4.1.3.38</ecNumber>
    </recommendedName>
</protein>
<evidence type="ECO:0000256" key="7">
    <source>
        <dbReference type="ARBA" id="ARBA00022909"/>
    </source>
</evidence>
<comment type="cofactor">
    <cofactor evidence="1">
        <name>pyridoxal 5'-phosphate</name>
        <dbReference type="ChEBI" id="CHEBI:597326"/>
    </cofactor>
</comment>
<dbReference type="NCBIfam" id="TIGR01265">
    <property type="entry name" value="tyr_nico_aTase"/>
    <property type="match status" value="1"/>
</dbReference>
<comment type="similarity">
    <text evidence="3">Belongs to the class-IV pyridoxal-phosphate-dependent aminotransferase family.</text>
</comment>
<evidence type="ECO:0000256" key="11">
    <source>
        <dbReference type="ARBA" id="ARBA00049529"/>
    </source>
</evidence>
<proteinExistence type="inferred from homology"/>
<dbReference type="Pfam" id="PF00155">
    <property type="entry name" value="Aminotran_1_2"/>
    <property type="match status" value="1"/>
</dbReference>
<reference evidence="13 14" key="1">
    <citation type="submission" date="2024-05" db="EMBL/GenBank/DDBJ databases">
        <title>Haplotype-resolved chromosome-level genome assembly of Huyou (Citrus changshanensis).</title>
        <authorList>
            <person name="Miao C."/>
            <person name="Chen W."/>
            <person name="Wu Y."/>
            <person name="Wang L."/>
            <person name="Zhao S."/>
            <person name="Grierson D."/>
            <person name="Xu C."/>
            <person name="Chen K."/>
        </authorList>
    </citation>
    <scope>NUCLEOTIDE SEQUENCE [LARGE SCALE GENOMIC DNA]</scope>
    <source>
        <strain evidence="13">01-14</strain>
        <tissue evidence="13">Leaf</tissue>
    </source>
</reference>
<comment type="caution">
    <text evidence="13">The sequence shown here is derived from an EMBL/GenBank/DDBJ whole genome shotgun (WGS) entry which is preliminary data.</text>
</comment>
<dbReference type="PANTHER" id="PTHR45744:SF2">
    <property type="entry name" value="TYROSINE AMINOTRANSFERASE"/>
    <property type="match status" value="1"/>
</dbReference>
<dbReference type="InterPro" id="IPR015422">
    <property type="entry name" value="PyrdxlP-dep_Trfase_small"/>
</dbReference>
<evidence type="ECO:0000256" key="9">
    <source>
        <dbReference type="ARBA" id="ARBA00035633"/>
    </source>
</evidence>
<dbReference type="InterPro" id="IPR043132">
    <property type="entry name" value="BCAT-like_C"/>
</dbReference>
<keyword evidence="7" id="KW-0289">Folate biosynthesis</keyword>
<evidence type="ECO:0000256" key="4">
    <source>
        <dbReference type="ARBA" id="ARBA00022576"/>
    </source>
</evidence>
<dbReference type="SUPFAM" id="SSF53383">
    <property type="entry name" value="PLP-dependent transferases"/>
    <property type="match status" value="1"/>
</dbReference>
<dbReference type="GO" id="GO:0030170">
    <property type="term" value="F:pyridoxal phosphate binding"/>
    <property type="evidence" value="ECO:0007669"/>
    <property type="project" value="InterPro"/>
</dbReference>
<dbReference type="InterPro" id="IPR015424">
    <property type="entry name" value="PyrdxlP-dep_Trfase"/>
</dbReference>
<dbReference type="EMBL" id="JBCGBO010000004">
    <property type="protein sequence ID" value="KAK9209144.1"/>
    <property type="molecule type" value="Genomic_DNA"/>
</dbReference>
<dbReference type="InterPro" id="IPR036038">
    <property type="entry name" value="Aminotransferase-like"/>
</dbReference>
<dbReference type="InterPro" id="IPR001544">
    <property type="entry name" value="Aminotrans_IV"/>
</dbReference>
<dbReference type="FunFam" id="3.30.470.10:FF:000008">
    <property type="entry name" value="D-amino-acid transaminase, chloroplastic"/>
    <property type="match status" value="1"/>
</dbReference>
<dbReference type="Proteomes" id="UP001428341">
    <property type="component" value="Unassembled WGS sequence"/>
</dbReference>
<dbReference type="EC" id="4.1.3.38" evidence="10"/>
<comment type="catalytic activity">
    <reaction evidence="11">
        <text>4-amino-4-deoxychorismate = 4-aminobenzoate + pyruvate + H(+)</text>
        <dbReference type="Rhea" id="RHEA:16201"/>
        <dbReference type="ChEBI" id="CHEBI:15361"/>
        <dbReference type="ChEBI" id="CHEBI:15378"/>
        <dbReference type="ChEBI" id="CHEBI:17836"/>
        <dbReference type="ChEBI" id="CHEBI:58406"/>
        <dbReference type="EC" id="4.1.3.38"/>
    </reaction>
</comment>
<keyword evidence="6" id="KW-0663">Pyridoxal phosphate</keyword>
<dbReference type="GO" id="GO:0046656">
    <property type="term" value="P:folic acid biosynthetic process"/>
    <property type="evidence" value="ECO:0007669"/>
    <property type="project" value="UniProtKB-KW"/>
</dbReference>
<dbReference type="InterPro" id="IPR017824">
    <property type="entry name" value="Aminodeoxychorismate_lyase_IV"/>
</dbReference>
<dbReference type="GO" id="GO:0004838">
    <property type="term" value="F:L-tyrosine-2-oxoglutarate transaminase activity"/>
    <property type="evidence" value="ECO:0007669"/>
    <property type="project" value="TreeGrafter"/>
</dbReference>
<dbReference type="GO" id="GO:0006572">
    <property type="term" value="P:L-tyrosine catabolic process"/>
    <property type="evidence" value="ECO:0007669"/>
    <property type="project" value="TreeGrafter"/>
</dbReference>
<keyword evidence="4" id="KW-0032">Aminotransferase</keyword>
<comment type="pathway">
    <text evidence="9">Cofactor biosynthesis; tetrahydrofolate biosynthesis; 4-aminobenzoate from chorismate: step 2/2.</text>
</comment>
<dbReference type="Gene3D" id="3.30.470.10">
    <property type="match status" value="1"/>
</dbReference>
<dbReference type="InterPro" id="IPR004839">
    <property type="entry name" value="Aminotransferase_I/II_large"/>
</dbReference>
<evidence type="ECO:0000256" key="5">
    <source>
        <dbReference type="ARBA" id="ARBA00022679"/>
    </source>
</evidence>
<dbReference type="PANTHER" id="PTHR45744">
    <property type="entry name" value="TYROSINE AMINOTRANSFERASE"/>
    <property type="match status" value="1"/>
</dbReference>
<dbReference type="CDD" id="cd01559">
    <property type="entry name" value="ADCL_like"/>
    <property type="match status" value="1"/>
</dbReference>
<dbReference type="InterPro" id="IPR005958">
    <property type="entry name" value="TyrNic_aminoTrfase"/>
</dbReference>
<dbReference type="InterPro" id="IPR015421">
    <property type="entry name" value="PyrdxlP-dep_Trfase_major"/>
</dbReference>
<evidence type="ECO:0000256" key="8">
    <source>
        <dbReference type="ARBA" id="ARBA00023239"/>
    </source>
</evidence>
<accession>A0AAP0MES9</accession>
<evidence type="ECO:0000256" key="6">
    <source>
        <dbReference type="ARBA" id="ARBA00022898"/>
    </source>
</evidence>
<dbReference type="Pfam" id="PF01063">
    <property type="entry name" value="Aminotran_4"/>
    <property type="match status" value="1"/>
</dbReference>
<sequence>MEISNGGIDNTGSIITIKGMLSLLMQSVDDEKNEKKVISLAMGDPTVHSCFHTTHVATEAVAEALLSEKFNGYAPTVGLPLTRSNACNLGLQNLECVFPLDRAIAEYLSRDLPYKLTPDDVFVTSGCTQAIDVAMALLSRPGANILLPRPGFPIYELSAAFRHIEVRHFDLLPDKGWEVDLDDIESLADQNTVALVIINPGNPCGNVYSYQHLQKIAETANKLKTLVIADEVYGHLVFGDKPFVPMGVFGSTVPILTLGSLSKRWIVPGWRLGWFVTTDPCGMFRKPKVVERMKKYFDILGGPATFIQAAVPSILQQPDEVFFKKTLNLLKQSVDICYNKIKEIPCISCPHKPEGSMAVMLKLNLSLLDDISDDIDFCFKLAKEESVIILPGTAVGLKNWLRVTFAVDPYSLEELEAENGSEFKAHVFSSSSELLQKLQEKWSSVKKKPYPAMYSSIFGGIILDPAMMVIPIDDHMVHRGHGVFDTAIILDGYLYELDVHLDRFLRSAVSARISSPFPRSTLRSILVQLTAASQCKKGTLRFWLTAGPGDFLLSPAGCPTSAFYAVVIDDDFSQCKEGVKVITSSIPMKPRLFATVKNVNYLPNVLAKMEAEDKGASASIWIDEDGYVAEGPNVNVAFITHDKELVLPFFDKILSGCTAKRLLELAPKLVEQGRLKSVKTANLTVDEAKGAAEMMYVGSTLPLLPITVWDEQPIGDGNVGELTMALSDLLWEDMVAGPETQRHCVSYDQ</sequence>
<evidence type="ECO:0000259" key="12">
    <source>
        <dbReference type="Pfam" id="PF00155"/>
    </source>
</evidence>
<keyword evidence="5" id="KW-0808">Transferase</keyword>
<gene>
    <name evidence="13" type="ORF">WN944_001508</name>
</gene>
<dbReference type="FunFam" id="3.40.640.10:FF:000048">
    <property type="entry name" value="tyrosine aminotransferase"/>
    <property type="match status" value="1"/>
</dbReference>
<dbReference type="FunFam" id="3.20.10.10:FF:000002">
    <property type="entry name" value="D-alanine aminotransferase"/>
    <property type="match status" value="1"/>
</dbReference>
<evidence type="ECO:0000313" key="13">
    <source>
        <dbReference type="EMBL" id="KAK9209144.1"/>
    </source>
</evidence>
<evidence type="ECO:0000256" key="10">
    <source>
        <dbReference type="ARBA" id="ARBA00035676"/>
    </source>
</evidence>
<dbReference type="Gene3D" id="3.40.640.10">
    <property type="entry name" value="Type I PLP-dependent aspartate aminotransferase-like (Major domain)"/>
    <property type="match status" value="1"/>
</dbReference>
<dbReference type="SUPFAM" id="SSF56752">
    <property type="entry name" value="D-aminoacid aminotransferase-like PLP-dependent enzymes"/>
    <property type="match status" value="1"/>
</dbReference>
<dbReference type="Gene3D" id="3.90.1150.10">
    <property type="entry name" value="Aspartate Aminotransferase, domain 1"/>
    <property type="match status" value="1"/>
</dbReference>
<dbReference type="CDD" id="cd00609">
    <property type="entry name" value="AAT_like"/>
    <property type="match status" value="1"/>
</dbReference>
<organism evidence="13 14">
    <name type="scientific">Citrus x changshan-huyou</name>
    <dbReference type="NCBI Taxonomy" id="2935761"/>
    <lineage>
        <taxon>Eukaryota</taxon>
        <taxon>Viridiplantae</taxon>
        <taxon>Streptophyta</taxon>
        <taxon>Embryophyta</taxon>
        <taxon>Tracheophyta</taxon>
        <taxon>Spermatophyta</taxon>
        <taxon>Magnoliopsida</taxon>
        <taxon>eudicotyledons</taxon>
        <taxon>Gunneridae</taxon>
        <taxon>Pentapetalae</taxon>
        <taxon>rosids</taxon>
        <taxon>malvids</taxon>
        <taxon>Sapindales</taxon>
        <taxon>Rutaceae</taxon>
        <taxon>Aurantioideae</taxon>
        <taxon>Citrus</taxon>
    </lineage>
</organism>
<dbReference type="InterPro" id="IPR043131">
    <property type="entry name" value="BCAT-like_N"/>
</dbReference>
<dbReference type="GO" id="GO:0008652">
    <property type="term" value="P:amino acid biosynthetic process"/>
    <property type="evidence" value="ECO:0007669"/>
    <property type="project" value="UniProtKB-ARBA"/>
</dbReference>
<dbReference type="AlphaFoldDB" id="A0AAP0MES9"/>